<reference evidence="2 3" key="1">
    <citation type="journal article" date="2019" name="Int. J. Syst. Evol. Microbiol.">
        <title>The Global Catalogue of Microorganisms (GCM) 10K type strain sequencing project: providing services to taxonomists for standard genome sequencing and annotation.</title>
        <authorList>
            <consortium name="The Broad Institute Genomics Platform"/>
            <consortium name="The Broad Institute Genome Sequencing Center for Infectious Disease"/>
            <person name="Wu L."/>
            <person name="Ma J."/>
        </authorList>
    </citation>
    <scope>NUCLEOTIDE SEQUENCE [LARGE SCALE GENOMIC DNA]</scope>
    <source>
        <strain evidence="2 3">PJ61</strain>
    </source>
</reference>
<keyword evidence="3" id="KW-1185">Reference proteome</keyword>
<comment type="caution">
    <text evidence="2">The sequence shown here is derived from an EMBL/GenBank/DDBJ whole genome shotgun (WGS) entry which is preliminary data.</text>
</comment>
<accession>A0ABD5T4F1</accession>
<feature type="region of interest" description="Disordered" evidence="1">
    <location>
        <begin position="1"/>
        <end position="42"/>
    </location>
</feature>
<gene>
    <name evidence="2" type="ORF">ACFQDD_05900</name>
</gene>
<dbReference type="Proteomes" id="UP001596274">
    <property type="component" value="Unassembled WGS sequence"/>
</dbReference>
<dbReference type="EMBL" id="JBHSWT010000241">
    <property type="protein sequence ID" value="MFC6771051.1"/>
    <property type="molecule type" value="Genomic_DNA"/>
</dbReference>
<sequence length="42" mass="4392">MTDSTSGPEAPSAVLTVAEHEEHVSADAAPELFEHGTDGERL</sequence>
<dbReference type="AlphaFoldDB" id="A0ABD5T4F1"/>
<feature type="compositionally biased region" description="Basic and acidic residues" evidence="1">
    <location>
        <begin position="32"/>
        <end position="42"/>
    </location>
</feature>
<proteinExistence type="predicted"/>
<evidence type="ECO:0000256" key="1">
    <source>
        <dbReference type="SAM" id="MobiDB-lite"/>
    </source>
</evidence>
<evidence type="ECO:0000313" key="2">
    <source>
        <dbReference type="EMBL" id="MFC6771051.1"/>
    </source>
</evidence>
<evidence type="ECO:0000313" key="3">
    <source>
        <dbReference type="Proteomes" id="UP001596274"/>
    </source>
</evidence>
<name>A0ABD5T4F1_9EURY</name>
<protein>
    <submittedName>
        <fullName evidence="2">Uncharacterized protein</fullName>
    </submittedName>
</protein>
<organism evidence="2 3">
    <name type="scientific">Halorubrum pallidum</name>
    <dbReference type="NCBI Taxonomy" id="1526114"/>
    <lineage>
        <taxon>Archaea</taxon>
        <taxon>Methanobacteriati</taxon>
        <taxon>Methanobacteriota</taxon>
        <taxon>Stenosarchaea group</taxon>
        <taxon>Halobacteria</taxon>
        <taxon>Halobacteriales</taxon>
        <taxon>Haloferacaceae</taxon>
        <taxon>Halorubrum</taxon>
    </lineage>
</organism>